<dbReference type="FunFam" id="1.10.510.10:FF:000468">
    <property type="entry name" value="PTI1-like tyrosine-protein kinase 3"/>
    <property type="match status" value="1"/>
</dbReference>
<keyword evidence="12" id="KW-0418">Kinase</keyword>
<evidence type="ECO:0000256" key="22">
    <source>
        <dbReference type="PROSITE-ProRule" id="PRU10141"/>
    </source>
</evidence>
<dbReference type="InterPro" id="IPR000719">
    <property type="entry name" value="Prot_kinase_dom"/>
</dbReference>
<evidence type="ECO:0000256" key="17">
    <source>
        <dbReference type="ARBA" id="ARBA00023157"/>
    </source>
</evidence>
<keyword evidence="8" id="KW-0812">Transmembrane</keyword>
<protein>
    <recommendedName>
        <fullName evidence="2">non-specific serine/threonine protein kinase</fullName>
        <ecNumber evidence="2">2.7.11.1</ecNumber>
    </recommendedName>
</protein>
<evidence type="ECO:0000256" key="12">
    <source>
        <dbReference type="ARBA" id="ARBA00022777"/>
    </source>
</evidence>
<feature type="domain" description="EF-hand" evidence="24">
    <location>
        <begin position="957"/>
        <end position="992"/>
    </location>
</feature>
<dbReference type="InterPro" id="IPR008271">
    <property type="entry name" value="Ser/Thr_kinase_AS"/>
</dbReference>
<evidence type="ECO:0000256" key="15">
    <source>
        <dbReference type="ARBA" id="ARBA00022989"/>
    </source>
</evidence>
<evidence type="ECO:0000313" key="25">
    <source>
        <dbReference type="EMBL" id="KAJ9551375.1"/>
    </source>
</evidence>
<dbReference type="GO" id="GO:0009506">
    <property type="term" value="C:plasmodesma"/>
    <property type="evidence" value="ECO:0007669"/>
    <property type="project" value="TreeGrafter"/>
</dbReference>
<dbReference type="GO" id="GO:0051707">
    <property type="term" value="P:response to other organism"/>
    <property type="evidence" value="ECO:0007669"/>
    <property type="project" value="UniProtKB-ARBA"/>
</dbReference>
<evidence type="ECO:0000256" key="21">
    <source>
        <dbReference type="ARBA" id="ARBA00048679"/>
    </source>
</evidence>
<dbReference type="PROSITE" id="PS50011">
    <property type="entry name" value="PROTEIN_KINASE_DOM"/>
    <property type="match status" value="3"/>
</dbReference>
<evidence type="ECO:0000256" key="20">
    <source>
        <dbReference type="ARBA" id="ARBA00047899"/>
    </source>
</evidence>
<feature type="binding site" evidence="22">
    <location>
        <position position="585"/>
    </location>
    <ligand>
        <name>ATP</name>
        <dbReference type="ChEBI" id="CHEBI:30616"/>
    </ligand>
</feature>
<dbReference type="Gene3D" id="1.10.510.10">
    <property type="entry name" value="Transferase(Phosphotransferase) domain 1"/>
    <property type="match status" value="3"/>
</dbReference>
<dbReference type="PROSITE" id="PS50222">
    <property type="entry name" value="EF_HAND_2"/>
    <property type="match status" value="2"/>
</dbReference>
<keyword evidence="7" id="KW-0808">Transferase</keyword>
<dbReference type="Pfam" id="PF13202">
    <property type="entry name" value="EF-hand_5"/>
    <property type="match status" value="2"/>
</dbReference>
<keyword evidence="10" id="KW-0677">Repeat</keyword>
<dbReference type="InterPro" id="IPR002048">
    <property type="entry name" value="EF_hand_dom"/>
</dbReference>
<dbReference type="FunFam" id="1.10.510.10:FF:000095">
    <property type="entry name" value="protein STRUBBELIG-RECEPTOR FAMILY 8"/>
    <property type="match status" value="1"/>
</dbReference>
<evidence type="ECO:0000256" key="11">
    <source>
        <dbReference type="ARBA" id="ARBA00022741"/>
    </source>
</evidence>
<feature type="binding site" evidence="22">
    <location>
        <position position="61"/>
    </location>
    <ligand>
        <name>ATP</name>
        <dbReference type="ChEBI" id="CHEBI:30616"/>
    </ligand>
</feature>
<evidence type="ECO:0000256" key="19">
    <source>
        <dbReference type="ARBA" id="ARBA00023180"/>
    </source>
</evidence>
<evidence type="ECO:0000256" key="8">
    <source>
        <dbReference type="ARBA" id="ARBA00022692"/>
    </source>
</evidence>
<dbReference type="SUPFAM" id="SSF56112">
    <property type="entry name" value="Protein kinase-like (PK-like)"/>
    <property type="match status" value="3"/>
</dbReference>
<evidence type="ECO:0000313" key="26">
    <source>
        <dbReference type="Proteomes" id="UP001172457"/>
    </source>
</evidence>
<name>A0AA38WGI8_9ASTR</name>
<evidence type="ECO:0000256" key="1">
    <source>
        <dbReference type="ARBA" id="ARBA00004162"/>
    </source>
</evidence>
<comment type="catalytic activity">
    <reaction evidence="20">
        <text>L-threonyl-[protein] + ATP = O-phospho-L-threonyl-[protein] + ADP + H(+)</text>
        <dbReference type="Rhea" id="RHEA:46608"/>
        <dbReference type="Rhea" id="RHEA-COMP:11060"/>
        <dbReference type="Rhea" id="RHEA-COMP:11605"/>
        <dbReference type="ChEBI" id="CHEBI:15378"/>
        <dbReference type="ChEBI" id="CHEBI:30013"/>
        <dbReference type="ChEBI" id="CHEBI:30616"/>
        <dbReference type="ChEBI" id="CHEBI:61977"/>
        <dbReference type="ChEBI" id="CHEBI:456216"/>
        <dbReference type="EC" id="2.7.11.1"/>
    </reaction>
</comment>
<evidence type="ECO:0000256" key="10">
    <source>
        <dbReference type="ARBA" id="ARBA00022737"/>
    </source>
</evidence>
<comment type="subcellular location">
    <subcellularLocation>
        <location evidence="1">Cell membrane</location>
        <topology evidence="1">Single-pass membrane protein</topology>
    </subcellularLocation>
</comment>
<dbReference type="Gene3D" id="3.30.200.20">
    <property type="entry name" value="Phosphorylase Kinase, domain 1"/>
    <property type="match status" value="3"/>
</dbReference>
<dbReference type="InterPro" id="IPR045272">
    <property type="entry name" value="ANXUR1/2-like"/>
</dbReference>
<dbReference type="FunFam" id="1.10.510.10:FF:000358">
    <property type="entry name" value="Putative leucine-rich repeat receptor-like serine/threonine-protein kinase"/>
    <property type="match status" value="1"/>
</dbReference>
<dbReference type="CDD" id="cd14066">
    <property type="entry name" value="STKc_IRAK"/>
    <property type="match status" value="3"/>
</dbReference>
<keyword evidence="6" id="KW-0433">Leucine-rich repeat</keyword>
<evidence type="ECO:0000256" key="18">
    <source>
        <dbReference type="ARBA" id="ARBA00023170"/>
    </source>
</evidence>
<dbReference type="InterPro" id="IPR001245">
    <property type="entry name" value="Ser-Thr/Tyr_kinase_cat_dom"/>
</dbReference>
<evidence type="ECO:0000256" key="16">
    <source>
        <dbReference type="ARBA" id="ARBA00023136"/>
    </source>
</evidence>
<keyword evidence="9" id="KW-0732">Signal</keyword>
<keyword evidence="11 22" id="KW-0547">Nucleotide-binding</keyword>
<dbReference type="PROSITE" id="PS00107">
    <property type="entry name" value="PROTEIN_KINASE_ATP"/>
    <property type="match status" value="3"/>
</dbReference>
<evidence type="ECO:0000256" key="3">
    <source>
        <dbReference type="ARBA" id="ARBA00022475"/>
    </source>
</evidence>
<evidence type="ECO:0000259" key="23">
    <source>
        <dbReference type="PROSITE" id="PS50011"/>
    </source>
</evidence>
<keyword evidence="4" id="KW-0723">Serine/threonine-protein kinase</keyword>
<dbReference type="InterPro" id="IPR017441">
    <property type="entry name" value="Protein_kinase_ATP_BS"/>
</dbReference>
<gene>
    <name evidence="25" type="ORF">OSB04_015420</name>
</gene>
<evidence type="ECO:0000256" key="2">
    <source>
        <dbReference type="ARBA" id="ARBA00012513"/>
    </source>
</evidence>
<evidence type="ECO:0000256" key="7">
    <source>
        <dbReference type="ARBA" id="ARBA00022679"/>
    </source>
</evidence>
<keyword evidence="18" id="KW-0675">Receptor</keyword>
<keyword evidence="16" id="KW-0472">Membrane</keyword>
<dbReference type="Gene3D" id="1.10.238.10">
    <property type="entry name" value="EF-hand"/>
    <property type="match status" value="2"/>
</dbReference>
<dbReference type="GO" id="GO:0005886">
    <property type="term" value="C:plasma membrane"/>
    <property type="evidence" value="ECO:0007669"/>
    <property type="project" value="UniProtKB-SubCell"/>
</dbReference>
<sequence>MVNGSNLSSISSQSCQHFSFGEIQSATRDFDDELVIGEGGFGKVYKGFLSIGETIHVVAIKRLDPMSDQGAAEFKAEIEMLSNLRHCRLVSLIGFCKHNKEMILVYEYMSNGTLDHHLHKVGTPLSWMQRLQIAKGAAQGLEYLHNGVGTQHGVVHRDIKSSNILLDEKLEAKISDFGLSKVRPTNQSYSCVDTCSLKGTFGYIDLDYFNTGKLTVKTDVYAFGVILFELLSGRKAVDERFGDERGLASWAQKCVKDRKFDKLVDSNIVGTIRPKCLRGFAQIADRCLHGVPKERPTMTEVVAALNVSLTLQQEYNDSAKSSGKGFVKKIQEYFVPTTKQNSGIAFDLLSPEPETIWLSHDAIVTKQPEVAQVLPDSNCTRKYGRHNRIHHQSAHSPTNEYQESMDAEKIRQVFREFDRNEDGYLSKEEWARLGIMLGFSNSTADDFFYFHSELIIRKKGLTYEGLVRFYEDGGSDIARTKYVIKIKICYEPQLTRAKLTAKPISIHRLFTAKAKQSNIISSTMVNSSKLSSSISSQSCHQFSFAEIRSATRDFDDELVIGEGGFGKVYKGFLRIGETIHVVAIKRLDPMSDQGAAEFKAEIEMLSKLRHCHLVSLIGFCEHNKEMILVYEYMSNGTLDHHLHKAETPLSWMQRLQIAKGAAQGLDYLHNGVGTQHGVIHRDIKSSNILLDENLATKISDFGLSKQGPTNQLKSSVDTCSVKGTFGYMDLDYFYTRKLTVKTDVYAFGVLLFELLSGRKAVDERFGDECSLAKWARKCVKDRKFDKLVDSNIMGTTRPRYLRGFAQIADRCLRSVPKERPSMTEVVASLDVLLTLQEGYNNFAAKSGKIGFARKIQEYFVPTTKQNSGMHILFSDLLSFHKYIFTTIIFELLHDRTVIKLVQPLLQCLKFSLLLIFLRMHLPLTRCYWPGVLRGRQMFSLPKVTDEETEQQESDKRIYRRVVKIFYDHLDSNGDGYISKEELHIAAVKLGFESTQEQGPALLFVDEVFSKYSDFVVTGKGLTFEGLLRFYEEGNRDIERDCETLGIKLELDVDDNKLRSWSLRTNIISSTMVNASKLSSSISSQSCHQFSFAEIRSATHGFDDELVIGEGGFGKVYKGFLRIGETIHVVAIKRLDPMSDQGAAEFKAEIEMLSELRHCHLVSLIGFCEHNKEMILVYEYMSNGTLYDHLHKAKIPLSWMQRLHIAKGAAKGLDYLHNGVGTQHGVIHRDIKSSNILLDENLAAKISDFGLSKIGPTNQLKSAVDTCSVKGTFGYMDLDYFYTRKLTVKTDVYAFGVLLFELLSGRKAVDERFGDQCGLAKWARKCVKDRKFDKLVESKIMGTIRPRCLRGFAEIADRCLHGVPKERPSMMEVVASLDVLLRLQEEYNGSAKSSGKNGFVRKIQEYFVPTTKQNFGMHVLFFNLVFTYLCFHKYIFTRIIIELLHDRSVIKLLQPSLRCLKFLFLLIFSLEW</sequence>
<organism evidence="25 26">
    <name type="scientific">Centaurea solstitialis</name>
    <name type="common">yellow star-thistle</name>
    <dbReference type="NCBI Taxonomy" id="347529"/>
    <lineage>
        <taxon>Eukaryota</taxon>
        <taxon>Viridiplantae</taxon>
        <taxon>Streptophyta</taxon>
        <taxon>Embryophyta</taxon>
        <taxon>Tracheophyta</taxon>
        <taxon>Spermatophyta</taxon>
        <taxon>Magnoliopsida</taxon>
        <taxon>eudicotyledons</taxon>
        <taxon>Gunneridae</taxon>
        <taxon>Pentapetalae</taxon>
        <taxon>asterids</taxon>
        <taxon>campanulids</taxon>
        <taxon>Asterales</taxon>
        <taxon>Asteraceae</taxon>
        <taxon>Carduoideae</taxon>
        <taxon>Cardueae</taxon>
        <taxon>Centaureinae</taxon>
        <taxon>Centaurea</taxon>
    </lineage>
</organism>
<dbReference type="InterPro" id="IPR011009">
    <property type="entry name" value="Kinase-like_dom_sf"/>
</dbReference>
<keyword evidence="13" id="KW-0106">Calcium</keyword>
<dbReference type="GO" id="GO:0004714">
    <property type="term" value="F:transmembrane receptor protein tyrosine kinase activity"/>
    <property type="evidence" value="ECO:0007669"/>
    <property type="project" value="InterPro"/>
</dbReference>
<dbReference type="InterPro" id="IPR011992">
    <property type="entry name" value="EF-hand-dom_pair"/>
</dbReference>
<keyword evidence="19" id="KW-0325">Glycoprotein</keyword>
<keyword evidence="14 22" id="KW-0067">ATP-binding</keyword>
<proteinExistence type="predicted"/>
<dbReference type="PROSITE" id="PS00108">
    <property type="entry name" value="PROTEIN_KINASE_ST"/>
    <property type="match status" value="3"/>
</dbReference>
<dbReference type="SUPFAM" id="SSF47473">
    <property type="entry name" value="EF-hand"/>
    <property type="match status" value="1"/>
</dbReference>
<evidence type="ECO:0000256" key="4">
    <source>
        <dbReference type="ARBA" id="ARBA00022527"/>
    </source>
</evidence>
<evidence type="ECO:0000256" key="14">
    <source>
        <dbReference type="ARBA" id="ARBA00022840"/>
    </source>
</evidence>
<evidence type="ECO:0000259" key="24">
    <source>
        <dbReference type="PROSITE" id="PS50222"/>
    </source>
</evidence>
<dbReference type="Proteomes" id="UP001172457">
    <property type="component" value="Chromosome 4"/>
</dbReference>
<dbReference type="SMART" id="SM00054">
    <property type="entry name" value="EFh"/>
    <property type="match status" value="2"/>
</dbReference>
<dbReference type="PANTHER" id="PTHR27003">
    <property type="entry name" value="OS07G0166700 PROTEIN"/>
    <property type="match status" value="1"/>
</dbReference>
<dbReference type="GO" id="GO:0004674">
    <property type="term" value="F:protein serine/threonine kinase activity"/>
    <property type="evidence" value="ECO:0007669"/>
    <property type="project" value="UniProtKB-KW"/>
</dbReference>
<dbReference type="Pfam" id="PF07714">
    <property type="entry name" value="PK_Tyr_Ser-Thr"/>
    <property type="match status" value="3"/>
</dbReference>
<dbReference type="FunFam" id="3.30.200.20:FF:000039">
    <property type="entry name" value="receptor-like protein kinase FERONIA"/>
    <property type="match status" value="3"/>
</dbReference>
<feature type="domain" description="Protein kinase" evidence="23">
    <location>
        <begin position="1101"/>
        <end position="1380"/>
    </location>
</feature>
<keyword evidence="5" id="KW-0597">Phosphoprotein</keyword>
<evidence type="ECO:0000256" key="5">
    <source>
        <dbReference type="ARBA" id="ARBA00022553"/>
    </source>
</evidence>
<dbReference type="GO" id="GO:0005509">
    <property type="term" value="F:calcium ion binding"/>
    <property type="evidence" value="ECO:0007669"/>
    <property type="project" value="InterPro"/>
</dbReference>
<dbReference type="GO" id="GO:0005524">
    <property type="term" value="F:ATP binding"/>
    <property type="evidence" value="ECO:0007669"/>
    <property type="project" value="UniProtKB-UniRule"/>
</dbReference>
<keyword evidence="17" id="KW-1015">Disulfide bond</keyword>
<dbReference type="InterPro" id="IPR018247">
    <property type="entry name" value="EF_Hand_1_Ca_BS"/>
</dbReference>
<feature type="domain" description="EF-hand" evidence="24">
    <location>
        <begin position="405"/>
        <end position="440"/>
    </location>
</feature>
<dbReference type="EC" id="2.7.11.1" evidence="2"/>
<accession>A0AA38WGI8</accession>
<comment type="caution">
    <text evidence="25">The sequence shown here is derived from an EMBL/GenBank/DDBJ whole genome shotgun (WGS) entry which is preliminary data.</text>
</comment>
<keyword evidence="15" id="KW-1133">Transmembrane helix</keyword>
<evidence type="ECO:0000256" key="6">
    <source>
        <dbReference type="ARBA" id="ARBA00022614"/>
    </source>
</evidence>
<keyword evidence="3" id="KW-1003">Cell membrane</keyword>
<dbReference type="SMART" id="SM00220">
    <property type="entry name" value="S_TKc"/>
    <property type="match status" value="3"/>
</dbReference>
<feature type="domain" description="Protein kinase" evidence="23">
    <location>
        <begin position="30"/>
        <end position="309"/>
    </location>
</feature>
<evidence type="ECO:0000256" key="9">
    <source>
        <dbReference type="ARBA" id="ARBA00022729"/>
    </source>
</evidence>
<feature type="binding site" evidence="22">
    <location>
        <position position="1132"/>
    </location>
    <ligand>
        <name>ATP</name>
        <dbReference type="ChEBI" id="CHEBI:30616"/>
    </ligand>
</feature>
<feature type="domain" description="Protein kinase" evidence="23">
    <location>
        <begin position="554"/>
        <end position="833"/>
    </location>
</feature>
<reference evidence="25" key="1">
    <citation type="submission" date="2023-03" db="EMBL/GenBank/DDBJ databases">
        <title>Chromosome-scale reference genome and RAD-based genetic map of yellow starthistle (Centaurea solstitialis) reveal putative structural variation and QTLs associated with invader traits.</title>
        <authorList>
            <person name="Reatini B."/>
            <person name="Cang F.A."/>
            <person name="Jiang Q."/>
            <person name="Mckibben M.T.W."/>
            <person name="Barker M.S."/>
            <person name="Rieseberg L.H."/>
            <person name="Dlugosch K.M."/>
        </authorList>
    </citation>
    <scope>NUCLEOTIDE SEQUENCE</scope>
    <source>
        <strain evidence="25">CAN-66</strain>
        <tissue evidence="25">Leaf</tissue>
    </source>
</reference>
<dbReference type="EMBL" id="JARYMX010000004">
    <property type="protein sequence ID" value="KAJ9551375.1"/>
    <property type="molecule type" value="Genomic_DNA"/>
</dbReference>
<dbReference type="PANTHER" id="PTHR27003:SF328">
    <property type="entry name" value="PROTEIN KINASE DOMAIN-CONTAINING PROTEIN"/>
    <property type="match status" value="1"/>
</dbReference>
<dbReference type="PROSITE" id="PS00018">
    <property type="entry name" value="EF_HAND_1"/>
    <property type="match status" value="2"/>
</dbReference>
<comment type="catalytic activity">
    <reaction evidence="21">
        <text>L-seryl-[protein] + ATP = O-phospho-L-seryl-[protein] + ADP + H(+)</text>
        <dbReference type="Rhea" id="RHEA:17989"/>
        <dbReference type="Rhea" id="RHEA-COMP:9863"/>
        <dbReference type="Rhea" id="RHEA-COMP:11604"/>
        <dbReference type="ChEBI" id="CHEBI:15378"/>
        <dbReference type="ChEBI" id="CHEBI:29999"/>
        <dbReference type="ChEBI" id="CHEBI:30616"/>
        <dbReference type="ChEBI" id="CHEBI:83421"/>
        <dbReference type="ChEBI" id="CHEBI:456216"/>
        <dbReference type="EC" id="2.7.11.1"/>
    </reaction>
</comment>
<evidence type="ECO:0000256" key="13">
    <source>
        <dbReference type="ARBA" id="ARBA00022837"/>
    </source>
</evidence>
<keyword evidence="26" id="KW-1185">Reference proteome</keyword>